<accession>U3AVE7</accession>
<organism evidence="1 2">
    <name type="scientific">Vibrio azureus NBRC 104587</name>
    <dbReference type="NCBI Taxonomy" id="1219077"/>
    <lineage>
        <taxon>Bacteria</taxon>
        <taxon>Pseudomonadati</taxon>
        <taxon>Pseudomonadota</taxon>
        <taxon>Gammaproteobacteria</taxon>
        <taxon>Vibrionales</taxon>
        <taxon>Vibrionaceae</taxon>
        <taxon>Vibrio</taxon>
    </lineage>
</organism>
<proteinExistence type="predicted"/>
<name>U3AVE7_9VIBR</name>
<evidence type="ECO:0000313" key="1">
    <source>
        <dbReference type="EMBL" id="GAD77207.1"/>
    </source>
</evidence>
<dbReference type="Proteomes" id="UP000016567">
    <property type="component" value="Unassembled WGS sequence"/>
</dbReference>
<gene>
    <name evidence="1" type="ORF">VAZ01S_065_00310</name>
</gene>
<comment type="caution">
    <text evidence="1">The sequence shown here is derived from an EMBL/GenBank/DDBJ whole genome shotgun (WGS) entry which is preliminary data.</text>
</comment>
<sequence>MPVDNSVYKKYSLLINNYKKRTKNKLSICYLINFIKPTRKINDPEMIMRCGKVTLPIVNVNLRKEKSDPIGSPSRIGKTVFLDTQFDQEAINYTGSNVSNVVSKRMRASVKQASLLFMEYELTSLLD</sequence>
<reference evidence="1 2" key="1">
    <citation type="submission" date="2013-09" db="EMBL/GenBank/DDBJ databases">
        <title>Whole genome shotgun sequence of Vibrio azureus NBRC 104587.</title>
        <authorList>
            <person name="Isaki S."/>
            <person name="Hosoyama A."/>
            <person name="Numata M."/>
            <person name="Hashimoto M."/>
            <person name="Hosoyama Y."/>
            <person name="Tsuchikane K."/>
            <person name="Noguchi M."/>
            <person name="Hirakata S."/>
            <person name="Ichikawa N."/>
            <person name="Ohji S."/>
            <person name="Yamazoe A."/>
            <person name="Fujita N."/>
        </authorList>
    </citation>
    <scope>NUCLEOTIDE SEQUENCE [LARGE SCALE GENOMIC DNA]</scope>
    <source>
        <strain evidence="1 2">NBRC 104587</strain>
    </source>
</reference>
<keyword evidence="2" id="KW-1185">Reference proteome</keyword>
<evidence type="ECO:0000313" key="2">
    <source>
        <dbReference type="Proteomes" id="UP000016567"/>
    </source>
</evidence>
<protein>
    <submittedName>
        <fullName evidence="1">Uncharacterized protein</fullName>
    </submittedName>
</protein>
<dbReference type="AlphaFoldDB" id="U3AVE7"/>
<dbReference type="EMBL" id="BATL01000065">
    <property type="protein sequence ID" value="GAD77207.1"/>
    <property type="molecule type" value="Genomic_DNA"/>
</dbReference>